<dbReference type="InterPro" id="IPR002871">
    <property type="entry name" value="NIF_FeS_clus_asmbl_NifU_N"/>
</dbReference>
<dbReference type="InterPro" id="IPR001075">
    <property type="entry name" value="NIF_FeS_clus_asmbl_NifU_C"/>
</dbReference>
<evidence type="ECO:0000256" key="7">
    <source>
        <dbReference type="ARBA" id="ARBA00023231"/>
    </source>
</evidence>
<dbReference type="Pfam" id="PF01592">
    <property type="entry name" value="NifU_N"/>
    <property type="match status" value="1"/>
</dbReference>
<dbReference type="Gene3D" id="1.10.10.1100">
    <property type="entry name" value="BFD-like [2Fe-2S]-binding domain"/>
    <property type="match status" value="1"/>
</dbReference>
<feature type="binding site" evidence="11">
    <location>
        <position position="147"/>
    </location>
    <ligand>
        <name>[2Fe-2S] cluster</name>
        <dbReference type="ChEBI" id="CHEBI:190135"/>
    </ligand>
</feature>
<dbReference type="InterPro" id="IPR010238">
    <property type="entry name" value="NIF_FeS_clus_asmbl_NifU"/>
</dbReference>
<accession>A0A367RNN8</accession>
<feature type="domain" description="NIF system FeS cluster assembly NifU N-terminal" evidence="13">
    <location>
        <begin position="4"/>
        <end position="131"/>
    </location>
</feature>
<protein>
    <recommendedName>
        <fullName evidence="2 10">Nitrogen fixation protein NifU</fullName>
    </recommendedName>
</protein>
<dbReference type="Proteomes" id="UP000252085">
    <property type="component" value="Unassembled WGS sequence"/>
</dbReference>
<keyword evidence="7 10" id="KW-0535">Nitrogen fixation</keyword>
<keyword evidence="4 11" id="KW-0479">Metal-binding</keyword>
<comment type="caution">
    <text evidence="15">The sequence shown here is derived from an EMBL/GenBank/DDBJ whole genome shotgun (WGS) entry which is preliminary data.</text>
</comment>
<feature type="binding site" evidence="11">
    <location>
        <position position="183"/>
    </location>
    <ligand>
        <name>[2Fe-2S] cluster</name>
        <dbReference type="ChEBI" id="CHEBI:190135"/>
    </ligand>
</feature>
<dbReference type="Gene3D" id="3.90.1010.10">
    <property type="match status" value="1"/>
</dbReference>
<dbReference type="GO" id="GO:0051537">
    <property type="term" value="F:2 iron, 2 sulfur cluster binding"/>
    <property type="evidence" value="ECO:0007669"/>
    <property type="project" value="UniProtKB-KW"/>
</dbReference>
<keyword evidence="3 11" id="KW-0001">2Fe-2S</keyword>
<feature type="binding site" evidence="11">
    <location>
        <position position="41"/>
    </location>
    <ligand>
        <name>Fe cation</name>
        <dbReference type="ChEBI" id="CHEBI:24875"/>
    </ligand>
</feature>
<keyword evidence="5 11" id="KW-0408">Iron</keyword>
<dbReference type="InterPro" id="IPR041854">
    <property type="entry name" value="BFD-like_2Fe2S-bd_dom_sf"/>
</dbReference>
<comment type="similarity">
    <text evidence="1 10">Belongs to the NifU family.</text>
</comment>
<evidence type="ECO:0000256" key="6">
    <source>
        <dbReference type="ARBA" id="ARBA00023014"/>
    </source>
</evidence>
<dbReference type="PIRSF" id="PIRSF000375">
    <property type="entry name" value="NifU"/>
    <property type="match status" value="1"/>
</dbReference>
<dbReference type="NCBIfam" id="TIGR02000">
    <property type="entry name" value="NifU_proper"/>
    <property type="match status" value="1"/>
</dbReference>
<comment type="function">
    <text evidence="9 10">May be involved in the formation or repair of [Fe-S] clusters present in iron-sulfur proteins.</text>
</comment>
<dbReference type="CDD" id="cd06664">
    <property type="entry name" value="IscU_like"/>
    <property type="match status" value="1"/>
</dbReference>
<name>A0A367RNN8_NOSPU</name>
<organism evidence="15 16">
    <name type="scientific">Nostoc punctiforme NIES-2108</name>
    <dbReference type="NCBI Taxonomy" id="1356359"/>
    <lineage>
        <taxon>Bacteria</taxon>
        <taxon>Bacillati</taxon>
        <taxon>Cyanobacteriota</taxon>
        <taxon>Cyanophyceae</taxon>
        <taxon>Nostocales</taxon>
        <taxon>Nostocaceae</taxon>
        <taxon>Nostoc</taxon>
    </lineage>
</organism>
<evidence type="ECO:0000256" key="1">
    <source>
        <dbReference type="ARBA" id="ARBA00006420"/>
    </source>
</evidence>
<dbReference type="GO" id="GO:0016226">
    <property type="term" value="P:iron-sulfur cluster assembly"/>
    <property type="evidence" value="ECO:0007669"/>
    <property type="project" value="InterPro"/>
</dbReference>
<dbReference type="Pfam" id="PF04324">
    <property type="entry name" value="Fer2_BFD"/>
    <property type="match status" value="1"/>
</dbReference>
<dbReference type="PANTHER" id="PTHR10093">
    <property type="entry name" value="IRON-SULFUR CLUSTER ASSEMBLY ENZYME NIFU HOMOLOG"/>
    <property type="match status" value="1"/>
</dbReference>
<evidence type="ECO:0000256" key="4">
    <source>
        <dbReference type="ARBA" id="ARBA00022723"/>
    </source>
</evidence>
<gene>
    <name evidence="15" type="ORF">A6769_10490</name>
</gene>
<comment type="cofactor">
    <cofactor evidence="11">
        <name>Fe cation</name>
        <dbReference type="ChEBI" id="CHEBI:24875"/>
    </cofactor>
    <text evidence="11">Binds 1 Fe cation per subunit.</text>
</comment>
<comment type="cofactor">
    <cofactor evidence="8">
        <name>[2Fe-2S] cluster</name>
        <dbReference type="ChEBI" id="CHEBI:190135"/>
    </cofactor>
</comment>
<dbReference type="SUPFAM" id="SSF117916">
    <property type="entry name" value="Fe-S cluster assembly (FSCA) domain-like"/>
    <property type="match status" value="1"/>
</dbReference>
<dbReference type="EMBL" id="LXQE01000125">
    <property type="protein sequence ID" value="RCJ38166.1"/>
    <property type="molecule type" value="Genomic_DNA"/>
</dbReference>
<dbReference type="InterPro" id="IPR034904">
    <property type="entry name" value="FSCA_dom_sf"/>
</dbReference>
<evidence type="ECO:0000313" key="16">
    <source>
        <dbReference type="Proteomes" id="UP000252085"/>
    </source>
</evidence>
<comment type="cofactor">
    <cofactor evidence="11">
        <name>[2Fe-2S] cluster</name>
        <dbReference type="ChEBI" id="CHEBI:190135"/>
    </cofactor>
    <text evidence="11">Binds 1 [2Fe-2S] cluster per subunit.</text>
</comment>
<feature type="binding site" evidence="11">
    <location>
        <position position="68"/>
    </location>
    <ligand>
        <name>Fe cation</name>
        <dbReference type="ChEBI" id="CHEBI:24875"/>
    </ligand>
</feature>
<dbReference type="AlphaFoldDB" id="A0A367RNN8"/>
<sequence>MWDYTDKVLELFYDPKNQGEIEETGEAGVKVATGEIGSIACGDALRLHLKVEVESDKILDARFQTFGCTSAIASSSALTEMVKGLTLDEALKVSNKDIADYLGGLPEAKMHCSVMGQEALEAAIYNYRGIPLAAHDDDDEGALVCSCFGISESKIRRVILENHLTDAEQVTNYVKAGGGCGSCLANIDDIIRSVQQEYASPALNNYGVKVATEIVTSKERALTNVQKIALIQKVLDEEVRPVLIADGGDVELYDVEGDRVKVVLQGACGSCSSSTATLKIAIEARLQDRVSKSLVVEAV</sequence>
<proteinExistence type="inferred from homology"/>
<feature type="binding site" evidence="11">
    <location>
        <position position="145"/>
    </location>
    <ligand>
        <name>[2Fe-2S] cluster</name>
        <dbReference type="ChEBI" id="CHEBI:190135"/>
    </ligand>
</feature>
<evidence type="ECO:0000256" key="3">
    <source>
        <dbReference type="ARBA" id="ARBA00022714"/>
    </source>
</evidence>
<dbReference type="InterPro" id="IPR016217">
    <property type="entry name" value="N_fixation_NifU"/>
</dbReference>
<evidence type="ECO:0000256" key="5">
    <source>
        <dbReference type="ARBA" id="ARBA00023004"/>
    </source>
</evidence>
<evidence type="ECO:0000256" key="9">
    <source>
        <dbReference type="ARBA" id="ARBA00049958"/>
    </source>
</evidence>
<evidence type="ECO:0000259" key="12">
    <source>
        <dbReference type="Pfam" id="PF01106"/>
    </source>
</evidence>
<dbReference type="GO" id="GO:0005506">
    <property type="term" value="F:iron ion binding"/>
    <property type="evidence" value="ECO:0007669"/>
    <property type="project" value="InterPro"/>
</dbReference>
<feature type="binding site" evidence="11">
    <location>
        <position position="180"/>
    </location>
    <ligand>
        <name>[2Fe-2S] cluster</name>
        <dbReference type="ChEBI" id="CHEBI:190135"/>
    </ligand>
</feature>
<feature type="domain" description="BFD-like [2Fe-2S]-binding" evidence="14">
    <location>
        <begin position="143"/>
        <end position="192"/>
    </location>
</feature>
<dbReference type="CDD" id="cd19947">
    <property type="entry name" value="NifU_Fer2_BFD-like"/>
    <property type="match status" value="1"/>
</dbReference>
<evidence type="ECO:0000256" key="2">
    <source>
        <dbReference type="ARBA" id="ARBA00015278"/>
    </source>
</evidence>
<evidence type="ECO:0000256" key="8">
    <source>
        <dbReference type="ARBA" id="ARBA00034078"/>
    </source>
</evidence>
<dbReference type="Pfam" id="PF01106">
    <property type="entry name" value="NifU"/>
    <property type="match status" value="1"/>
</dbReference>
<reference evidence="15 16" key="1">
    <citation type="submission" date="2016-04" db="EMBL/GenBank/DDBJ databases">
        <authorList>
            <person name="Evans L.H."/>
            <person name="Alamgir A."/>
            <person name="Owens N."/>
            <person name="Weber N.D."/>
            <person name="Virtaneva K."/>
            <person name="Barbian K."/>
            <person name="Babar A."/>
            <person name="Rosenke K."/>
        </authorList>
    </citation>
    <scope>NUCLEOTIDE SEQUENCE [LARGE SCALE GENOMIC DNA]</scope>
    <source>
        <strain evidence="15">NIES-2108</strain>
    </source>
</reference>
<keyword evidence="6 11" id="KW-0411">Iron-sulfur</keyword>
<evidence type="ECO:0000259" key="14">
    <source>
        <dbReference type="Pfam" id="PF04324"/>
    </source>
</evidence>
<dbReference type="InterPro" id="IPR007419">
    <property type="entry name" value="BFD-like_2Fe2S-bd_dom"/>
</dbReference>
<dbReference type="SUPFAM" id="SSF82649">
    <property type="entry name" value="SufE/NifU"/>
    <property type="match status" value="1"/>
</dbReference>
<dbReference type="Gene3D" id="3.30.300.130">
    <property type="entry name" value="Fe-S cluster assembly (FSCA)"/>
    <property type="match status" value="1"/>
</dbReference>
<feature type="binding site" evidence="11">
    <location>
        <position position="112"/>
    </location>
    <ligand>
        <name>Fe cation</name>
        <dbReference type="ChEBI" id="CHEBI:24875"/>
    </ligand>
</feature>
<evidence type="ECO:0000259" key="13">
    <source>
        <dbReference type="Pfam" id="PF01592"/>
    </source>
</evidence>
<feature type="domain" description="NIF system FeS cluster assembly NifU C-terminal" evidence="12">
    <location>
        <begin position="231"/>
        <end position="296"/>
    </location>
</feature>
<evidence type="ECO:0000313" key="15">
    <source>
        <dbReference type="EMBL" id="RCJ38166.1"/>
    </source>
</evidence>
<evidence type="ECO:0000256" key="11">
    <source>
        <dbReference type="PIRSR" id="PIRSR000375-1"/>
    </source>
</evidence>
<evidence type="ECO:0000256" key="10">
    <source>
        <dbReference type="PIRNR" id="PIRNR000375"/>
    </source>
</evidence>